<organism evidence="7 8">
    <name type="scientific">Janibacter melonis</name>
    <dbReference type="NCBI Taxonomy" id="262209"/>
    <lineage>
        <taxon>Bacteria</taxon>
        <taxon>Bacillati</taxon>
        <taxon>Actinomycetota</taxon>
        <taxon>Actinomycetes</taxon>
        <taxon>Micrococcales</taxon>
        <taxon>Intrasporangiaceae</taxon>
        <taxon>Janibacter</taxon>
    </lineage>
</organism>
<feature type="transmembrane region" description="Helical" evidence="6">
    <location>
        <begin position="114"/>
        <end position="133"/>
    </location>
</feature>
<comment type="similarity">
    <text evidence="2">Belongs to the TspO/BZRP family.</text>
</comment>
<proteinExistence type="inferred from homology"/>
<gene>
    <name evidence="7" type="ORF">AWH69_04150</name>
</gene>
<reference evidence="7 8" key="1">
    <citation type="submission" date="2016-01" db="EMBL/GenBank/DDBJ databases">
        <title>Janibacter melonis strain CD11_4 genome sequencing and assembly.</title>
        <authorList>
            <person name="Nair G.R."/>
            <person name="Kaur G."/>
            <person name="Chander A.M."/>
            <person name="Mayilraj S."/>
        </authorList>
    </citation>
    <scope>NUCLEOTIDE SEQUENCE [LARGE SCALE GENOMIC DNA]</scope>
    <source>
        <strain evidence="7 8">CD11-4</strain>
    </source>
</reference>
<feature type="transmembrane region" description="Helical" evidence="6">
    <location>
        <begin position="210"/>
        <end position="229"/>
    </location>
</feature>
<dbReference type="PANTHER" id="PTHR33802:SF1">
    <property type="entry name" value="XK-RELATED PROTEIN"/>
    <property type="match status" value="1"/>
</dbReference>
<keyword evidence="3 6" id="KW-0812">Transmembrane</keyword>
<comment type="caution">
    <text evidence="7">The sequence shown here is derived from an EMBL/GenBank/DDBJ whole genome shotgun (WGS) entry which is preliminary data.</text>
</comment>
<name>A0A176QH09_9MICO</name>
<dbReference type="GO" id="GO:0016020">
    <property type="term" value="C:membrane"/>
    <property type="evidence" value="ECO:0007669"/>
    <property type="project" value="UniProtKB-SubCell"/>
</dbReference>
<evidence type="ECO:0008006" key="9">
    <source>
        <dbReference type="Google" id="ProtNLM"/>
    </source>
</evidence>
<feature type="transmembrane region" description="Helical" evidence="6">
    <location>
        <begin position="183"/>
        <end position="203"/>
    </location>
</feature>
<sequence length="267" mass="27167">MSEQPTRADRTRQVVVVVSHLVGVLGVLTGVGVIGTEVSESSSGALSADATLLAPAGTAFSIWSLIYALLTAYAIYQLFPSTATDPRHRRTGYLAAASMLLNAAWIFVTQWGLLWLSVVVIVALLLVLGALVARLHDRPAVGAAEALLVDGTFGLYLGWVCVATCANVAAALVGYGVETSQGVGEVVAVAVIVVVVGVAAALARRVGPRLGITAAITWGLAWIAAGRLGDEPSSQVVGLAAVVAAIAVVGVYVAARGRVAQSSVVSG</sequence>
<feature type="transmembrane region" description="Helical" evidence="6">
    <location>
        <begin position="153"/>
        <end position="177"/>
    </location>
</feature>
<feature type="transmembrane region" description="Helical" evidence="6">
    <location>
        <begin position="235"/>
        <end position="255"/>
    </location>
</feature>
<evidence type="ECO:0000256" key="3">
    <source>
        <dbReference type="ARBA" id="ARBA00022692"/>
    </source>
</evidence>
<dbReference type="PANTHER" id="PTHR33802">
    <property type="entry name" value="SI:CH211-161H7.5-RELATED"/>
    <property type="match status" value="1"/>
</dbReference>
<keyword evidence="8" id="KW-1185">Reference proteome</keyword>
<feature type="transmembrane region" description="Helical" evidence="6">
    <location>
        <begin position="56"/>
        <end position="79"/>
    </location>
</feature>
<feature type="transmembrane region" description="Helical" evidence="6">
    <location>
        <begin position="14"/>
        <end position="36"/>
    </location>
</feature>
<dbReference type="AlphaFoldDB" id="A0A176QH09"/>
<dbReference type="InterPro" id="IPR004307">
    <property type="entry name" value="TspO_MBR"/>
</dbReference>
<dbReference type="STRING" id="262209.AWH69_04150"/>
<comment type="subcellular location">
    <subcellularLocation>
        <location evidence="1">Membrane</location>
        <topology evidence="1">Multi-pass membrane protein</topology>
    </subcellularLocation>
</comment>
<protein>
    <recommendedName>
        <fullName evidence="9">Tryptophan-rich sensory protein</fullName>
    </recommendedName>
</protein>
<accession>A0A176QH09</accession>
<evidence type="ECO:0000256" key="5">
    <source>
        <dbReference type="ARBA" id="ARBA00023136"/>
    </source>
</evidence>
<dbReference type="Proteomes" id="UP000076976">
    <property type="component" value="Unassembled WGS sequence"/>
</dbReference>
<dbReference type="RefSeq" id="WP_068271870.1">
    <property type="nucleotide sequence ID" value="NZ_LQZG01000001.1"/>
</dbReference>
<keyword evidence="5 6" id="KW-0472">Membrane</keyword>
<evidence type="ECO:0000256" key="4">
    <source>
        <dbReference type="ARBA" id="ARBA00022989"/>
    </source>
</evidence>
<dbReference type="Gene3D" id="1.20.1260.100">
    <property type="entry name" value="TspO/MBR protein"/>
    <property type="match status" value="1"/>
</dbReference>
<evidence type="ECO:0000313" key="7">
    <source>
        <dbReference type="EMBL" id="OAB88962.1"/>
    </source>
</evidence>
<evidence type="ECO:0000256" key="6">
    <source>
        <dbReference type="SAM" id="Phobius"/>
    </source>
</evidence>
<evidence type="ECO:0000313" key="8">
    <source>
        <dbReference type="Proteomes" id="UP000076976"/>
    </source>
</evidence>
<dbReference type="InterPro" id="IPR038330">
    <property type="entry name" value="TspO/MBR-related_sf"/>
</dbReference>
<keyword evidence="4 6" id="KW-1133">Transmembrane helix</keyword>
<evidence type="ECO:0000256" key="2">
    <source>
        <dbReference type="ARBA" id="ARBA00007524"/>
    </source>
</evidence>
<dbReference type="Pfam" id="PF03073">
    <property type="entry name" value="TspO_MBR"/>
    <property type="match status" value="1"/>
</dbReference>
<dbReference type="EMBL" id="LQZG01000001">
    <property type="protein sequence ID" value="OAB88962.1"/>
    <property type="molecule type" value="Genomic_DNA"/>
</dbReference>
<evidence type="ECO:0000256" key="1">
    <source>
        <dbReference type="ARBA" id="ARBA00004141"/>
    </source>
</evidence>
<feature type="transmembrane region" description="Helical" evidence="6">
    <location>
        <begin position="91"/>
        <end position="108"/>
    </location>
</feature>